<reference evidence="1" key="1">
    <citation type="submission" date="2021-10" db="EMBL/GenBank/DDBJ databases">
        <authorList>
            <person name="Mesa V."/>
        </authorList>
    </citation>
    <scope>NUCLEOTIDE SEQUENCE</scope>
    <source>
        <strain evidence="1">CC3_PB</strain>
    </source>
</reference>
<dbReference type="RefSeq" id="WP_210887468.1">
    <property type="nucleotide sequence ID" value="NZ_CAKJVE010000004.1"/>
</dbReference>
<dbReference type="AlphaFoldDB" id="A0AA86JNA4"/>
<evidence type="ECO:0000313" key="1">
    <source>
        <dbReference type="EMBL" id="CAG9703188.1"/>
    </source>
</evidence>
<organism evidence="1 2">
    <name type="scientific">Clostridium neonatale</name>
    <dbReference type="NCBI Taxonomy" id="137838"/>
    <lineage>
        <taxon>Bacteria</taxon>
        <taxon>Bacillati</taxon>
        <taxon>Bacillota</taxon>
        <taxon>Clostridia</taxon>
        <taxon>Eubacteriales</taxon>
        <taxon>Clostridiaceae</taxon>
        <taxon>Clostridium</taxon>
    </lineage>
</organism>
<proteinExistence type="predicted"/>
<comment type="caution">
    <text evidence="1">The sequence shown here is derived from an EMBL/GenBank/DDBJ whole genome shotgun (WGS) entry which is preliminary data.</text>
</comment>
<name>A0AA86JNA4_9CLOT</name>
<sequence>MDIQKLKEQLLQGTFYYYTDSLLIHAKVKNICKLPGFLHIDFEGGALDVNFDRIKPIRRPGNIVKKFAWCYILKSYSNECIGYIGQIEE</sequence>
<dbReference type="Proteomes" id="UP000789738">
    <property type="component" value="Unassembled WGS sequence"/>
</dbReference>
<protein>
    <submittedName>
        <fullName evidence="1">Uncharacterized protein</fullName>
    </submittedName>
</protein>
<gene>
    <name evidence="1" type="ORF">CNEO_40422</name>
</gene>
<dbReference type="EMBL" id="CAKJVE010000004">
    <property type="protein sequence ID" value="CAG9703188.1"/>
    <property type="molecule type" value="Genomic_DNA"/>
</dbReference>
<evidence type="ECO:0000313" key="2">
    <source>
        <dbReference type="Proteomes" id="UP000789738"/>
    </source>
</evidence>
<accession>A0AA86JNA4</accession>